<keyword evidence="2" id="KW-1185">Reference proteome</keyword>
<organism evidence="1 2">
    <name type="scientific">Desulfosarcina widdelii</name>
    <dbReference type="NCBI Taxonomy" id="947919"/>
    <lineage>
        <taxon>Bacteria</taxon>
        <taxon>Pseudomonadati</taxon>
        <taxon>Thermodesulfobacteriota</taxon>
        <taxon>Desulfobacteria</taxon>
        <taxon>Desulfobacterales</taxon>
        <taxon>Desulfosarcinaceae</taxon>
        <taxon>Desulfosarcina</taxon>
    </lineage>
</organism>
<evidence type="ECO:0000313" key="1">
    <source>
        <dbReference type="EMBL" id="BBO74694.1"/>
    </source>
</evidence>
<accession>A0A5K7Z899</accession>
<gene>
    <name evidence="1" type="ORF">DSCW_21110</name>
</gene>
<dbReference type="RefSeq" id="WP_155303698.1">
    <property type="nucleotide sequence ID" value="NZ_AP021875.1"/>
</dbReference>
<dbReference type="KEGG" id="dwd:DSCW_21110"/>
<proteinExistence type="predicted"/>
<name>A0A5K7Z899_9BACT</name>
<dbReference type="OrthoDB" id="5405665at2"/>
<dbReference type="AlphaFoldDB" id="A0A5K7Z899"/>
<dbReference type="EMBL" id="AP021875">
    <property type="protein sequence ID" value="BBO74694.1"/>
    <property type="molecule type" value="Genomic_DNA"/>
</dbReference>
<sequence>MNIRERLRMSMNRAIKNSPLSRAQIAGEMSHLLGVDITKSQIDAWTAESKDNYRPPAEYIPAFCRVTESNEPIEILTETAGMFSMPGPDALRSEIQKYAEMESRARAEKRKRLVFLEEMENKR</sequence>
<reference evidence="1 2" key="1">
    <citation type="submission" date="2019-11" db="EMBL/GenBank/DDBJ databases">
        <title>Comparative genomics of hydrocarbon-degrading Desulfosarcina strains.</title>
        <authorList>
            <person name="Watanabe M."/>
            <person name="Kojima H."/>
            <person name="Fukui M."/>
        </authorList>
    </citation>
    <scope>NUCLEOTIDE SEQUENCE [LARGE SCALE GENOMIC DNA]</scope>
    <source>
        <strain evidence="1 2">PP31</strain>
    </source>
</reference>
<evidence type="ECO:0000313" key="2">
    <source>
        <dbReference type="Proteomes" id="UP000427769"/>
    </source>
</evidence>
<protein>
    <submittedName>
        <fullName evidence="1">Uncharacterized protein</fullName>
    </submittedName>
</protein>
<dbReference type="Proteomes" id="UP000427769">
    <property type="component" value="Chromosome"/>
</dbReference>